<dbReference type="EMBL" id="GBXM01010289">
    <property type="protein sequence ID" value="JAH98288.1"/>
    <property type="molecule type" value="Transcribed_RNA"/>
</dbReference>
<organism evidence="2">
    <name type="scientific">Anguilla anguilla</name>
    <name type="common">European freshwater eel</name>
    <name type="synonym">Muraena anguilla</name>
    <dbReference type="NCBI Taxonomy" id="7936"/>
    <lineage>
        <taxon>Eukaryota</taxon>
        <taxon>Metazoa</taxon>
        <taxon>Chordata</taxon>
        <taxon>Craniata</taxon>
        <taxon>Vertebrata</taxon>
        <taxon>Euteleostomi</taxon>
        <taxon>Actinopterygii</taxon>
        <taxon>Neopterygii</taxon>
        <taxon>Teleostei</taxon>
        <taxon>Anguilliformes</taxon>
        <taxon>Anguillidae</taxon>
        <taxon>Anguilla</taxon>
    </lineage>
</organism>
<sequence>MQWAGLWYFSVCLVHQGSISVCSEFESAAMDSFCTETNLSQDRIFKPLKSVNPLKGRLFRNVLFKIPSQCSRTPSCFQTPVVFVTSALECSVKKTLITFAISQLKGGKYHAAVSSHKSK</sequence>
<protein>
    <recommendedName>
        <fullName evidence="3">Secreted protein</fullName>
    </recommendedName>
</protein>
<reference evidence="2" key="2">
    <citation type="journal article" date="2015" name="Fish Shellfish Immunol.">
        <title>Early steps in the European eel (Anguilla anguilla)-Vibrio vulnificus interaction in the gills: Role of the RtxA13 toxin.</title>
        <authorList>
            <person name="Callol A."/>
            <person name="Pajuelo D."/>
            <person name="Ebbesson L."/>
            <person name="Teles M."/>
            <person name="MacKenzie S."/>
            <person name="Amaro C."/>
        </authorList>
    </citation>
    <scope>NUCLEOTIDE SEQUENCE</scope>
</reference>
<proteinExistence type="predicted"/>
<feature type="signal peptide" evidence="1">
    <location>
        <begin position="1"/>
        <end position="19"/>
    </location>
</feature>
<dbReference type="AlphaFoldDB" id="A0A0E9X9D1"/>
<name>A0A0E9X9D1_ANGAN</name>
<feature type="chain" id="PRO_5002435159" description="Secreted protein" evidence="1">
    <location>
        <begin position="20"/>
        <end position="119"/>
    </location>
</feature>
<accession>A0A0E9X9D1</accession>
<evidence type="ECO:0000256" key="1">
    <source>
        <dbReference type="SAM" id="SignalP"/>
    </source>
</evidence>
<evidence type="ECO:0000313" key="2">
    <source>
        <dbReference type="EMBL" id="JAH98288.1"/>
    </source>
</evidence>
<keyword evidence="1" id="KW-0732">Signal</keyword>
<evidence type="ECO:0008006" key="3">
    <source>
        <dbReference type="Google" id="ProtNLM"/>
    </source>
</evidence>
<reference evidence="2" key="1">
    <citation type="submission" date="2014-11" db="EMBL/GenBank/DDBJ databases">
        <authorList>
            <person name="Amaro Gonzalez C."/>
        </authorList>
    </citation>
    <scope>NUCLEOTIDE SEQUENCE</scope>
</reference>